<keyword evidence="5 7" id="KW-0520">NAD</keyword>
<dbReference type="HAMAP" id="MF_00488">
    <property type="entry name" value="Lactate_dehydrog"/>
    <property type="match status" value="1"/>
</dbReference>
<proteinExistence type="inferred from homology"/>
<feature type="binding site" evidence="7">
    <location>
        <position position="158"/>
    </location>
    <ligand>
        <name>NAD(+)</name>
        <dbReference type="ChEBI" id="CHEBI:57540"/>
    </ligand>
</feature>
<evidence type="ECO:0000313" key="12">
    <source>
        <dbReference type="EMBL" id="MBB6334434.1"/>
    </source>
</evidence>
<organism evidence="12 13">
    <name type="scientific">Schaalia hyovaginalis</name>
    <dbReference type="NCBI Taxonomy" id="29316"/>
    <lineage>
        <taxon>Bacteria</taxon>
        <taxon>Bacillati</taxon>
        <taxon>Actinomycetota</taxon>
        <taxon>Actinomycetes</taxon>
        <taxon>Actinomycetales</taxon>
        <taxon>Actinomycetaceae</taxon>
        <taxon>Schaalia</taxon>
    </lineage>
</organism>
<comment type="subunit">
    <text evidence="7">Homotetramer.</text>
</comment>
<feature type="binding site" evidence="7">
    <location>
        <position position="97"/>
    </location>
    <ligand>
        <name>substrate</name>
    </ligand>
</feature>
<evidence type="ECO:0000259" key="10">
    <source>
        <dbReference type="Pfam" id="PF00056"/>
    </source>
</evidence>
<dbReference type="GO" id="GO:0006096">
    <property type="term" value="P:glycolytic process"/>
    <property type="evidence" value="ECO:0007669"/>
    <property type="project" value="UniProtKB-UniRule"/>
</dbReference>
<dbReference type="InterPro" id="IPR022383">
    <property type="entry name" value="Lactate/malate_DH_C"/>
</dbReference>
<dbReference type="Gene3D" id="3.90.110.10">
    <property type="entry name" value="Lactate dehydrogenase/glycoside hydrolase, family 4, C-terminal"/>
    <property type="match status" value="1"/>
</dbReference>
<dbReference type="GO" id="GO:0006089">
    <property type="term" value="P:lactate metabolic process"/>
    <property type="evidence" value="ECO:0007669"/>
    <property type="project" value="TreeGrafter"/>
</dbReference>
<feature type="binding site" evidence="7">
    <location>
        <position position="116"/>
    </location>
    <ligand>
        <name>NAD(+)</name>
        <dbReference type="ChEBI" id="CHEBI:57540"/>
    </ligand>
</feature>
<dbReference type="GO" id="GO:0005737">
    <property type="term" value="C:cytoplasm"/>
    <property type="evidence" value="ECO:0007669"/>
    <property type="project" value="UniProtKB-SubCell"/>
</dbReference>
<evidence type="ECO:0000256" key="9">
    <source>
        <dbReference type="PIRSR" id="PIRSR000102-3"/>
    </source>
</evidence>
<evidence type="ECO:0000256" key="3">
    <source>
        <dbReference type="ARBA" id="ARBA00012967"/>
    </source>
</evidence>
<comment type="pathway">
    <text evidence="1 7">Fermentation; pyruvate fermentation to lactate; (S)-lactate from pyruvate: step 1/1.</text>
</comment>
<feature type="binding site" evidence="7">
    <location>
        <begin position="135"/>
        <end position="138"/>
    </location>
    <ligand>
        <name>substrate</name>
    </ligand>
</feature>
<dbReference type="EC" id="1.1.1.27" evidence="3 7"/>
<dbReference type="InterPro" id="IPR011304">
    <property type="entry name" value="L-lactate_DH"/>
</dbReference>
<feature type="binding site" evidence="7">
    <location>
        <position position="246"/>
    </location>
    <ligand>
        <name>substrate</name>
    </ligand>
</feature>
<dbReference type="GO" id="GO:0004459">
    <property type="term" value="F:L-lactate dehydrogenase (NAD+) activity"/>
    <property type="evidence" value="ECO:0007669"/>
    <property type="project" value="UniProtKB-UniRule"/>
</dbReference>
<evidence type="ECO:0000256" key="8">
    <source>
        <dbReference type="PIRSR" id="PIRSR000102-1"/>
    </source>
</evidence>
<feature type="modified residue" description="Phosphotyrosine" evidence="7">
    <location>
        <position position="237"/>
    </location>
</feature>
<keyword evidence="4 7" id="KW-0560">Oxidoreductase</keyword>
<comment type="caution">
    <text evidence="7">Lacks conserved residue(s) required for the propagation of feature annotation.</text>
</comment>
<gene>
    <name evidence="7" type="primary">ldh</name>
    <name evidence="12" type="ORF">HD592_000999</name>
</gene>
<dbReference type="Gene3D" id="3.40.50.720">
    <property type="entry name" value="NAD(P)-binding Rossmann-like Domain"/>
    <property type="match status" value="1"/>
</dbReference>
<reference evidence="12" key="1">
    <citation type="submission" date="2020-08" db="EMBL/GenBank/DDBJ databases">
        <title>Sequencing the genomes of 1000 actinobacteria strains.</title>
        <authorList>
            <person name="Klenk H.-P."/>
        </authorList>
    </citation>
    <scope>NUCLEOTIDE SEQUENCE</scope>
    <source>
        <strain evidence="12">DSM 10695</strain>
    </source>
</reference>
<dbReference type="NCBIfam" id="TIGR01771">
    <property type="entry name" value="L-LDH-NAD"/>
    <property type="match status" value="1"/>
</dbReference>
<comment type="subcellular location">
    <subcellularLocation>
        <location evidence="7">Cytoplasm</location>
    </subcellularLocation>
</comment>
<feature type="binding site" evidence="7">
    <location>
        <begin position="94"/>
        <end position="95"/>
    </location>
    <ligand>
        <name>NAD(+)</name>
        <dbReference type="ChEBI" id="CHEBI:57540"/>
    </ligand>
</feature>
<dbReference type="PANTHER" id="PTHR43128:SF16">
    <property type="entry name" value="L-LACTATE DEHYDROGENASE"/>
    <property type="match status" value="1"/>
</dbReference>
<evidence type="ECO:0000256" key="2">
    <source>
        <dbReference type="ARBA" id="ARBA00006054"/>
    </source>
</evidence>
<dbReference type="Proteomes" id="UP000617426">
    <property type="component" value="Unassembled WGS sequence"/>
</dbReference>
<evidence type="ECO:0000256" key="7">
    <source>
        <dbReference type="HAMAP-Rule" id="MF_00488"/>
    </source>
</evidence>
<comment type="caution">
    <text evidence="12">The sequence shown here is derived from an EMBL/GenBank/DDBJ whole genome shotgun (WGS) entry which is preliminary data.</text>
</comment>
<comment type="catalytic activity">
    <reaction evidence="6 7">
        <text>(S)-lactate + NAD(+) = pyruvate + NADH + H(+)</text>
        <dbReference type="Rhea" id="RHEA:23444"/>
        <dbReference type="ChEBI" id="CHEBI:15361"/>
        <dbReference type="ChEBI" id="CHEBI:15378"/>
        <dbReference type="ChEBI" id="CHEBI:16651"/>
        <dbReference type="ChEBI" id="CHEBI:57540"/>
        <dbReference type="ChEBI" id="CHEBI:57945"/>
        <dbReference type="EC" id="1.1.1.27"/>
    </reaction>
</comment>
<dbReference type="InterPro" id="IPR015955">
    <property type="entry name" value="Lactate_DH/Glyco_Ohase_4_C"/>
</dbReference>
<name>A0A923E222_9ACTO</name>
<feature type="binding site" evidence="7">
    <location>
        <position position="103"/>
    </location>
    <ligand>
        <name>substrate</name>
    </ligand>
</feature>
<evidence type="ECO:0000256" key="5">
    <source>
        <dbReference type="ARBA" id="ARBA00023027"/>
    </source>
</evidence>
<evidence type="ECO:0000256" key="6">
    <source>
        <dbReference type="ARBA" id="ARBA00049258"/>
    </source>
</evidence>
<keyword evidence="7" id="KW-0597">Phosphoprotein</keyword>
<protein>
    <recommendedName>
        <fullName evidence="3 7">L-lactate dehydrogenase</fullName>
        <shortName evidence="7">L-LDH</shortName>
        <ecNumber evidence="3 7">1.1.1.27</ecNumber>
    </recommendedName>
</protein>
<feature type="active site" description="Proton acceptor" evidence="7 8">
    <location>
        <position position="190"/>
    </location>
</feature>
<comment type="similarity">
    <text evidence="2 7">Belongs to the LDH/MDH superfamily. LDH family.</text>
</comment>
<feature type="binding site" evidence="7">
    <location>
        <position position="54"/>
    </location>
    <ligand>
        <name>NAD(+)</name>
        <dbReference type="ChEBI" id="CHEBI:57540"/>
    </ligand>
</feature>
<keyword evidence="7" id="KW-0963">Cytoplasm</keyword>
<dbReference type="EMBL" id="JACHMK010000001">
    <property type="protein sequence ID" value="MBB6334434.1"/>
    <property type="molecule type" value="Genomic_DNA"/>
</dbReference>
<keyword evidence="7" id="KW-0021">Allosteric enzyme</keyword>
<dbReference type="SUPFAM" id="SSF56327">
    <property type="entry name" value="LDH C-terminal domain-like"/>
    <property type="match status" value="1"/>
</dbReference>
<feature type="binding site" evidence="7 9">
    <location>
        <begin position="133"/>
        <end position="135"/>
    </location>
    <ligand>
        <name>NAD(+)</name>
        <dbReference type="ChEBI" id="CHEBI:57540"/>
    </ligand>
</feature>
<dbReference type="InterPro" id="IPR001236">
    <property type="entry name" value="Lactate/malate_DH_N"/>
</dbReference>
<dbReference type="SUPFAM" id="SSF51735">
    <property type="entry name" value="NAD(P)-binding Rossmann-fold domains"/>
    <property type="match status" value="1"/>
</dbReference>
<evidence type="ECO:0000259" key="11">
    <source>
        <dbReference type="Pfam" id="PF02866"/>
    </source>
</evidence>
<feature type="binding site" evidence="7">
    <location>
        <position position="28"/>
    </location>
    <ligand>
        <name>NAD(+)</name>
        <dbReference type="ChEBI" id="CHEBI:57540"/>
    </ligand>
</feature>
<evidence type="ECO:0000313" key="13">
    <source>
        <dbReference type="Proteomes" id="UP000617426"/>
    </source>
</evidence>
<keyword evidence="13" id="KW-1185">Reference proteome</keyword>
<dbReference type="PROSITE" id="PS00064">
    <property type="entry name" value="L_LDH"/>
    <property type="match status" value="1"/>
</dbReference>
<dbReference type="InterPro" id="IPR001557">
    <property type="entry name" value="L-lactate/malate_DH"/>
</dbReference>
<dbReference type="InterPro" id="IPR036291">
    <property type="entry name" value="NAD(P)-bd_dom_sf"/>
</dbReference>
<dbReference type="RefSeq" id="WP_184452351.1">
    <property type="nucleotide sequence ID" value="NZ_JACHMK010000001.1"/>
</dbReference>
<evidence type="ECO:0000256" key="4">
    <source>
        <dbReference type="ARBA" id="ARBA00023002"/>
    </source>
</evidence>
<dbReference type="Pfam" id="PF02866">
    <property type="entry name" value="Ldh_1_C"/>
    <property type="match status" value="1"/>
</dbReference>
<dbReference type="PRINTS" id="PR00086">
    <property type="entry name" value="LLDHDRGNASE"/>
</dbReference>
<feature type="binding site" evidence="9">
    <location>
        <begin position="24"/>
        <end position="29"/>
    </location>
    <ligand>
        <name>NAD(+)</name>
        <dbReference type="ChEBI" id="CHEBI:57540"/>
    </ligand>
</feature>
<evidence type="ECO:0000256" key="1">
    <source>
        <dbReference type="ARBA" id="ARBA00004843"/>
    </source>
</evidence>
<comment type="function">
    <text evidence="7">Catalyzes the conversion of lactate to pyruvate.</text>
</comment>
<accession>A0A923E222</accession>
<sequence>MTAQMKSLYPAKSAGRPSKIAIVGAGAVGTAVAYACAMRGDARTIVLQDINKAKVEAEALDIAHGIQFTPSGSVEGSDDVEIVRGSDLVIVTAGAKQKPGQSRLELAESTVGLMKTIVPRLQEVAPDAVFMFITNPVDVVTYAALKITGLARNQVFGSGTVLDTSRLRYLVSQYTGVATQNIHAYIAGEHGDSEVALWSSAEIGNVPLEHWGPTLDGGHFDAALRKSIAQDVVQSAYKIIDGKGATNYAIGLAAANIAGAVLRDENRVLTISTLLEDWEGISDVCMAAPTIVGRVGAGRVLNPPLTLNERDGLTASATRLRQVARDLGF</sequence>
<dbReference type="AlphaFoldDB" id="A0A923E222"/>
<dbReference type="InterPro" id="IPR018177">
    <property type="entry name" value="L-lactate_DH_AS"/>
</dbReference>
<feature type="binding site" evidence="7">
    <location>
        <begin position="163"/>
        <end position="166"/>
    </location>
    <ligand>
        <name>substrate</name>
    </ligand>
</feature>
<feature type="domain" description="Lactate/malate dehydrogenase C-terminal" evidence="11">
    <location>
        <begin position="160"/>
        <end position="322"/>
    </location>
</feature>
<comment type="activity regulation">
    <text evidence="7">Allosterically activated by fructose 1,6-bisphosphate (FBP).</text>
</comment>
<dbReference type="Pfam" id="PF00056">
    <property type="entry name" value="Ldh_1_N"/>
    <property type="match status" value="1"/>
</dbReference>
<dbReference type="CDD" id="cd05292">
    <property type="entry name" value="LDH_2"/>
    <property type="match status" value="1"/>
</dbReference>
<dbReference type="PANTHER" id="PTHR43128">
    <property type="entry name" value="L-2-HYDROXYCARBOXYLATE DEHYDROGENASE (NAD(P)(+))"/>
    <property type="match status" value="1"/>
</dbReference>
<dbReference type="PIRSF" id="PIRSF000102">
    <property type="entry name" value="Lac_mal_DH"/>
    <property type="match status" value="1"/>
</dbReference>
<feature type="domain" description="Lactate/malate dehydrogenase N-terminal" evidence="10">
    <location>
        <begin position="19"/>
        <end position="157"/>
    </location>
</feature>
<feature type="binding site" evidence="7">
    <location>
        <position position="168"/>
    </location>
    <ligand>
        <name>beta-D-fructose 1,6-bisphosphate</name>
        <dbReference type="ChEBI" id="CHEBI:32966"/>
        <note>allosteric activator</note>
    </ligand>
</feature>
<feature type="binding site" evidence="7">
    <location>
        <position position="183"/>
    </location>
    <ligand>
        <name>beta-D-fructose 1,6-bisphosphate</name>
        <dbReference type="ChEBI" id="CHEBI:32966"/>
        <note>allosteric activator</note>
    </ligand>
</feature>
<feature type="binding site" evidence="7 9">
    <location>
        <position position="49"/>
    </location>
    <ligand>
        <name>NAD(+)</name>
        <dbReference type="ChEBI" id="CHEBI:57540"/>
    </ligand>
</feature>